<protein>
    <submittedName>
        <fullName evidence="1">Flagellar protein</fullName>
    </submittedName>
</protein>
<name>A0A443J0J3_9BACI</name>
<keyword evidence="1" id="KW-0966">Cell projection</keyword>
<dbReference type="AlphaFoldDB" id="A0A443J0J3"/>
<proteinExistence type="predicted"/>
<dbReference type="GeneID" id="56390060"/>
<dbReference type="Proteomes" id="UP000273811">
    <property type="component" value="Unassembled WGS sequence"/>
</dbReference>
<sequence>MKNYIHPLNTQFHVNAARSQLSKKQVEGNSFSNELKQAIDKSGHLKISKHARTRMEQRNIEISPAKWQQIEEKITEAKAKGVKEPLVLLKNAALVVSAKNNTVITMMPRNEANGQIFNNIDGTIIVD</sequence>
<keyword evidence="2" id="KW-1185">Reference proteome</keyword>
<dbReference type="NCBIfam" id="TIGR02530">
    <property type="entry name" value="flg_new"/>
    <property type="match status" value="1"/>
</dbReference>
<evidence type="ECO:0000313" key="1">
    <source>
        <dbReference type="EMBL" id="RWR14128.1"/>
    </source>
</evidence>
<gene>
    <name evidence="1" type="ORF">D4N35_002880</name>
</gene>
<comment type="caution">
    <text evidence="1">The sequence shown here is derived from an EMBL/GenBank/DDBJ whole genome shotgun (WGS) entry which is preliminary data.</text>
</comment>
<dbReference type="RefSeq" id="WP_120069685.1">
    <property type="nucleotide sequence ID" value="NZ_CP126113.1"/>
</dbReference>
<dbReference type="Pfam" id="PF12611">
    <property type="entry name" value="Flagellar_put"/>
    <property type="match status" value="1"/>
</dbReference>
<evidence type="ECO:0000313" key="2">
    <source>
        <dbReference type="Proteomes" id="UP000273811"/>
    </source>
</evidence>
<keyword evidence="1" id="KW-0969">Cilium</keyword>
<dbReference type="EMBL" id="QYTU02000003">
    <property type="protein sequence ID" value="RWR14128.1"/>
    <property type="molecule type" value="Genomic_DNA"/>
</dbReference>
<organism evidence="1 2">
    <name type="scientific">Siminovitchia fortis</name>
    <dbReference type="NCBI Taxonomy" id="254758"/>
    <lineage>
        <taxon>Bacteria</taxon>
        <taxon>Bacillati</taxon>
        <taxon>Bacillota</taxon>
        <taxon>Bacilli</taxon>
        <taxon>Bacillales</taxon>
        <taxon>Bacillaceae</taxon>
        <taxon>Siminovitchia</taxon>
    </lineage>
</organism>
<dbReference type="InterPro" id="IPR013367">
    <property type="entry name" value="Flagellar_put"/>
</dbReference>
<keyword evidence="1" id="KW-0282">Flagellum</keyword>
<accession>A0A443J0J3</accession>
<dbReference type="OrthoDB" id="165650at2"/>
<reference evidence="1" key="1">
    <citation type="submission" date="2018-12" db="EMBL/GenBank/DDBJ databases">
        <authorList>
            <person name="Sun L."/>
            <person name="Chen Z."/>
        </authorList>
    </citation>
    <scope>NUCLEOTIDE SEQUENCE [LARGE SCALE GENOMIC DNA]</scope>
    <source>
        <strain evidence="1">DSM 16012</strain>
    </source>
</reference>